<dbReference type="InterPro" id="IPR010428">
    <property type="entry name" value="Zincin_1"/>
</dbReference>
<dbReference type="RefSeq" id="WP_065248126.1">
    <property type="nucleotide sequence ID" value="NZ_CP012117.1"/>
</dbReference>
<reference evidence="1 2" key="1">
    <citation type="submission" date="2015-06" db="EMBL/GenBank/DDBJ databases">
        <title>Investigation of pathophysiology for high-risk pregnancy and development of treatment modality based on it.</title>
        <authorList>
            <person name="Kim B.-C."/>
            <person name="Lim S."/>
        </authorList>
    </citation>
    <scope>NUCLEOTIDE SEQUENCE [LARGE SCALE GENOMIC DNA]</scope>
    <source>
        <strain evidence="1 2">AD1-86</strain>
    </source>
</reference>
<protein>
    <recommendedName>
        <fullName evidence="3">Metallopeptidase family protein</fullName>
    </recommendedName>
</protein>
<evidence type="ECO:0000313" key="1">
    <source>
        <dbReference type="EMBL" id="ANP28064.1"/>
    </source>
</evidence>
<organism evidence="1 2">
    <name type="scientific">Dermabacter vaginalis</name>
    <dbReference type="NCBI Taxonomy" id="1630135"/>
    <lineage>
        <taxon>Bacteria</taxon>
        <taxon>Bacillati</taxon>
        <taxon>Actinomycetota</taxon>
        <taxon>Actinomycetes</taxon>
        <taxon>Micrococcales</taxon>
        <taxon>Dermabacteraceae</taxon>
        <taxon>Dermabacter</taxon>
    </lineage>
</organism>
<dbReference type="EMBL" id="CP012117">
    <property type="protein sequence ID" value="ANP28064.1"/>
    <property type="molecule type" value="Genomic_DNA"/>
</dbReference>
<dbReference type="CDD" id="cd12954">
    <property type="entry name" value="MMP_TTHA0227_like_1"/>
    <property type="match status" value="1"/>
</dbReference>
<evidence type="ECO:0000313" key="2">
    <source>
        <dbReference type="Proteomes" id="UP000092596"/>
    </source>
</evidence>
<dbReference type="SUPFAM" id="SSF55486">
    <property type="entry name" value="Metalloproteases ('zincins'), catalytic domain"/>
    <property type="match status" value="1"/>
</dbReference>
<sequence length="137" mass="15619">MPFTRKAGPRRRDRHGRGLRSDLIPSHLPGFMTPSDHFDALVAETMGPLYARFSKLEFLQVLIEEVPLDTGALDAPPLGRYFPGDRRARPRIVLYRRAIESRARNRDELAELVYVVILENVAVALGKRVEEVDPWAE</sequence>
<dbReference type="STRING" id="1630135.DAD186_15140"/>
<dbReference type="AlphaFoldDB" id="A0A1B0ZJ74"/>
<dbReference type="Pfam" id="PF06262">
    <property type="entry name" value="Zincin_1"/>
    <property type="match status" value="1"/>
</dbReference>
<accession>A0A1B0ZJ74</accession>
<dbReference type="KEGG" id="dva:DAD186_15140"/>
<name>A0A1B0ZJ74_9MICO</name>
<dbReference type="Gene3D" id="3.30.2010.20">
    <property type="match status" value="1"/>
</dbReference>
<dbReference type="PATRIC" id="fig|1630135.4.peg.1516"/>
<dbReference type="Proteomes" id="UP000092596">
    <property type="component" value="Chromosome"/>
</dbReference>
<dbReference type="InterPro" id="IPR038555">
    <property type="entry name" value="Zincin_1_sf"/>
</dbReference>
<gene>
    <name evidence="1" type="ORF">DAD186_15140</name>
</gene>
<evidence type="ECO:0008006" key="3">
    <source>
        <dbReference type="Google" id="ProtNLM"/>
    </source>
</evidence>
<proteinExistence type="predicted"/>